<dbReference type="InterPro" id="IPR000182">
    <property type="entry name" value="GNAT_dom"/>
</dbReference>
<reference evidence="2 3" key="1">
    <citation type="submission" date="2017-06" db="EMBL/GenBank/DDBJ databases">
        <title>Sequencing and comparative analysis of myxobacterial genomes.</title>
        <authorList>
            <person name="Rupp O."/>
            <person name="Goesmann A."/>
            <person name="Sogaard-Andersen L."/>
        </authorList>
    </citation>
    <scope>NUCLEOTIDE SEQUENCE [LARGE SCALE GENOMIC DNA]</scope>
    <source>
        <strain evidence="2 3">DSM 52655</strain>
    </source>
</reference>
<dbReference type="PROSITE" id="PS51186">
    <property type="entry name" value="GNAT"/>
    <property type="match status" value="1"/>
</dbReference>
<organism evidence="2 3">
    <name type="scientific">Cystobacter fuscus</name>
    <dbReference type="NCBI Taxonomy" id="43"/>
    <lineage>
        <taxon>Bacteria</taxon>
        <taxon>Pseudomonadati</taxon>
        <taxon>Myxococcota</taxon>
        <taxon>Myxococcia</taxon>
        <taxon>Myxococcales</taxon>
        <taxon>Cystobacterineae</taxon>
        <taxon>Archangiaceae</taxon>
        <taxon>Cystobacter</taxon>
    </lineage>
</organism>
<dbReference type="InterPro" id="IPR016181">
    <property type="entry name" value="Acyl_CoA_acyltransferase"/>
</dbReference>
<sequence length="264" mass="28237">MTDAELTARLRANLLALKALQTRTTALRGLELPGVRALCLPGRGIPLFQQQVLYTHPEALAPALPRLEAWYRDQHVPAWRVLVTPGDSHAESALAAAGYAPEGGMPAMGLSLAPTPSSRLPPGLTVERSEDPREVIALNRRCYPPGIMDFLGVWEGESPPDVPLHGVLVREAGRVLSVGLALDLDDTAGVYMVATHPDARRRGLGALVMEGLHADALARGRAASVLQSSEEGVGMYQHVGYRHLGTWVNWVRRAGQVAPGAVPG</sequence>
<dbReference type="Gene3D" id="3.40.630.30">
    <property type="match status" value="1"/>
</dbReference>
<evidence type="ECO:0000259" key="1">
    <source>
        <dbReference type="PROSITE" id="PS51186"/>
    </source>
</evidence>
<evidence type="ECO:0000313" key="2">
    <source>
        <dbReference type="EMBL" id="ATB44151.1"/>
    </source>
</evidence>
<protein>
    <submittedName>
        <fullName evidence="2">GNAT family N-acetyltransferase</fullName>
    </submittedName>
</protein>
<evidence type="ECO:0000313" key="3">
    <source>
        <dbReference type="Proteomes" id="UP000217257"/>
    </source>
</evidence>
<dbReference type="GO" id="GO:0016747">
    <property type="term" value="F:acyltransferase activity, transferring groups other than amino-acyl groups"/>
    <property type="evidence" value="ECO:0007669"/>
    <property type="project" value="InterPro"/>
</dbReference>
<dbReference type="EMBL" id="CP022098">
    <property type="protein sequence ID" value="ATB44151.1"/>
    <property type="molecule type" value="Genomic_DNA"/>
</dbReference>
<dbReference type="Proteomes" id="UP000217257">
    <property type="component" value="Chromosome"/>
</dbReference>
<keyword evidence="2" id="KW-0808">Transferase</keyword>
<accession>A0A250JL78</accession>
<dbReference type="KEGG" id="cfus:CYFUS_009633"/>
<name>A0A250JL78_9BACT</name>
<feature type="domain" description="N-acetyltransferase" evidence="1">
    <location>
        <begin position="122"/>
        <end position="264"/>
    </location>
</feature>
<dbReference type="RefSeq" id="WP_095991473.1">
    <property type="nucleotide sequence ID" value="NZ_CP022098.1"/>
</dbReference>
<dbReference type="SUPFAM" id="SSF55729">
    <property type="entry name" value="Acyl-CoA N-acyltransferases (Nat)"/>
    <property type="match status" value="1"/>
</dbReference>
<dbReference type="AlphaFoldDB" id="A0A250JL78"/>
<dbReference type="CDD" id="cd04301">
    <property type="entry name" value="NAT_SF"/>
    <property type="match status" value="1"/>
</dbReference>
<gene>
    <name evidence="2" type="ORF">CYFUS_009633</name>
</gene>
<proteinExistence type="predicted"/>
<dbReference type="Pfam" id="PF13508">
    <property type="entry name" value="Acetyltransf_7"/>
    <property type="match status" value="1"/>
</dbReference>